<keyword evidence="2" id="KW-0496">Mitochondrion</keyword>
<dbReference type="Proteomes" id="UP000290189">
    <property type="component" value="Unassembled WGS sequence"/>
</dbReference>
<dbReference type="Proteomes" id="UP000039324">
    <property type="component" value="Unassembled WGS sequence"/>
</dbReference>
<reference evidence="2 4" key="2">
    <citation type="submission" date="2018-03" db="EMBL/GenBank/DDBJ databases">
        <authorList>
            <person name="Fogelqvist J."/>
        </authorList>
    </citation>
    <scope>NUCLEOTIDE SEQUENCE [LARGE SCALE GENOMIC DNA]</scope>
</reference>
<evidence type="ECO:0000313" key="3">
    <source>
        <dbReference type="Proteomes" id="UP000039324"/>
    </source>
</evidence>
<dbReference type="OrthoDB" id="6046730at2759"/>
<dbReference type="EMBL" id="CDSF01000122">
    <property type="protein sequence ID" value="CEP02075.1"/>
    <property type="molecule type" value="Genomic_DNA"/>
</dbReference>
<name>A0A0G4J3B4_PLABS</name>
<reference evidence="1 3" key="1">
    <citation type="submission" date="2015-02" db="EMBL/GenBank/DDBJ databases">
        <authorList>
            <person name="Chooi Y.-H."/>
        </authorList>
    </citation>
    <scope>NUCLEOTIDE SEQUENCE [LARGE SCALE GENOMIC DNA]</scope>
    <source>
        <strain evidence="1">E3</strain>
    </source>
</reference>
<proteinExistence type="predicted"/>
<dbReference type="EMBL" id="OVEO01000010">
    <property type="protein sequence ID" value="SPQ98928.1"/>
    <property type="molecule type" value="Genomic_DNA"/>
</dbReference>
<geneLocation type="mitochondrion" evidence="2"/>
<accession>A0A0G4J3B4</accession>
<sequence length="284" mass="32346">MPKPVDDADRERIAQLDFMMATWASMPHVNFVVKSQHCTVLRRARRHRLPTLRDPITANEIGSLTYRRVLPMLEDGTIPSNTPLVGYANADIWFDSTLGQTAVLVMEKFGNELNRVFVIGRRLNMDFRDVARVAEQGIGLPKRNNVAAELETTIAQDYFIYGRGIEIQWQCVPPFLIGGIMFDNWLTSLVNNMDGMHTIDATMLLNAVHINHGDVRHESHDNAASDVNRVIALVNPIGEMSSMPEAQWTLWRFKDGRTDFHRNVRVKTNVPDPKYTRCLARYAT</sequence>
<evidence type="ECO:0000313" key="4">
    <source>
        <dbReference type="Proteomes" id="UP000290189"/>
    </source>
</evidence>
<organism evidence="1 3">
    <name type="scientific">Plasmodiophora brassicae</name>
    <name type="common">Clubroot disease agent</name>
    <dbReference type="NCBI Taxonomy" id="37360"/>
    <lineage>
        <taxon>Eukaryota</taxon>
        <taxon>Sar</taxon>
        <taxon>Rhizaria</taxon>
        <taxon>Endomyxa</taxon>
        <taxon>Phytomyxea</taxon>
        <taxon>Plasmodiophorida</taxon>
        <taxon>Plasmodiophoridae</taxon>
        <taxon>Plasmodiophora</taxon>
    </lineage>
</organism>
<protein>
    <submittedName>
        <fullName evidence="1">Uncharacterized protein</fullName>
    </submittedName>
</protein>
<keyword evidence="3" id="KW-1185">Reference proteome</keyword>
<evidence type="ECO:0000313" key="2">
    <source>
        <dbReference type="EMBL" id="SPQ98928.1"/>
    </source>
</evidence>
<gene>
    <name evidence="1" type="ORF">PBRA_002340</name>
    <name evidence="2" type="ORF">PLBR_LOCUS6143</name>
</gene>
<dbReference type="AlphaFoldDB" id="A0A0G4J3B4"/>
<evidence type="ECO:0000313" key="1">
    <source>
        <dbReference type="EMBL" id="CEP02075.1"/>
    </source>
</evidence>